<dbReference type="PANTHER" id="PTHR26312">
    <property type="entry name" value="TETRATRICOPEPTIDE REPEAT PROTEIN 5"/>
    <property type="match status" value="1"/>
</dbReference>
<accession>A0AAV0CHL1</accession>
<organism evidence="3 5">
    <name type="scientific">Cuscuta epithymum</name>
    <dbReference type="NCBI Taxonomy" id="186058"/>
    <lineage>
        <taxon>Eukaryota</taxon>
        <taxon>Viridiplantae</taxon>
        <taxon>Streptophyta</taxon>
        <taxon>Embryophyta</taxon>
        <taxon>Tracheophyta</taxon>
        <taxon>Spermatophyta</taxon>
        <taxon>Magnoliopsida</taxon>
        <taxon>eudicotyledons</taxon>
        <taxon>Gunneridae</taxon>
        <taxon>Pentapetalae</taxon>
        <taxon>asterids</taxon>
        <taxon>lamiids</taxon>
        <taxon>Solanales</taxon>
        <taxon>Convolvulaceae</taxon>
        <taxon>Cuscuteae</taxon>
        <taxon>Cuscuta</taxon>
        <taxon>Cuscuta subgen. Cuscuta</taxon>
    </lineage>
</organism>
<dbReference type="EMBL" id="CAMAPF010000973">
    <property type="protein sequence ID" value="CAH9132846.1"/>
    <property type="molecule type" value="Genomic_DNA"/>
</dbReference>
<sequence length="365" mass="40482">MLLRSSSTPILGSLLPDTAANHHHHHHPSEIVTPTHHHQFKNFLCTNHTGSRKFSCNSSPNSPSPSVSDISSKGFRKVLSDGNLERLALSEDHHTIPPCNVIDEFTLALPIKKFSRIGLETIPSFSFRRSRSGYGDEEIEEVVEEGEEDEEEEEEISGAKHGLKVEMGLKVAEERTQKVEAAREMCGVRGNGVAEGGYGCDCGGGCGGVGGGQRPVDFYRGGGDNNHGFSLEEHYKKMMEENPSNPLFLRNYAQFLYQTKRDFEGAEEYYSRAILADPNDGEVLSQYAKLVWELHHDAERATTYFQCAVQAASQDSNVHAAYAKFLWEVDDDEDNEENDEQTATNNRAYQPKVFQPGPVPSATAC</sequence>
<dbReference type="PANTHER" id="PTHR26312:SF225">
    <property type="entry name" value="TPR REPEAT PROTEIN"/>
    <property type="match status" value="1"/>
</dbReference>
<dbReference type="SUPFAM" id="SSF48452">
    <property type="entry name" value="TPR-like"/>
    <property type="match status" value="1"/>
</dbReference>
<keyword evidence="5" id="KW-1185">Reference proteome</keyword>
<evidence type="ECO:0000256" key="1">
    <source>
        <dbReference type="SAM" id="MobiDB-lite"/>
    </source>
</evidence>
<evidence type="ECO:0000313" key="3">
    <source>
        <dbReference type="EMBL" id="CAH9075459.1"/>
    </source>
</evidence>
<dbReference type="Proteomes" id="UP001152523">
    <property type="component" value="Unassembled WGS sequence"/>
</dbReference>
<proteinExistence type="predicted"/>
<comment type="caution">
    <text evidence="3">The sequence shown here is derived from an EMBL/GenBank/DDBJ whole genome shotgun (WGS) entry which is preliminary data.</text>
</comment>
<gene>
    <name evidence="4" type="ORF">CEPIT_LOCUS32498</name>
    <name evidence="3" type="ORF">CEPIT_LOCUS5426</name>
</gene>
<dbReference type="Pfam" id="PF25474">
    <property type="entry name" value="TPR_TmcB"/>
    <property type="match status" value="1"/>
</dbReference>
<dbReference type="InterPro" id="IPR011990">
    <property type="entry name" value="TPR-like_helical_dom_sf"/>
</dbReference>
<feature type="compositionally biased region" description="Acidic residues" evidence="1">
    <location>
        <begin position="330"/>
        <end position="340"/>
    </location>
</feature>
<evidence type="ECO:0000259" key="2">
    <source>
        <dbReference type="Pfam" id="PF25474"/>
    </source>
</evidence>
<evidence type="ECO:0000313" key="4">
    <source>
        <dbReference type="EMBL" id="CAH9132846.1"/>
    </source>
</evidence>
<name>A0AAV0CHL1_9ASTE</name>
<dbReference type="InterPro" id="IPR057352">
    <property type="entry name" value="TPR_TmcB/C"/>
</dbReference>
<reference evidence="3" key="1">
    <citation type="submission" date="2022-07" db="EMBL/GenBank/DDBJ databases">
        <authorList>
            <person name="Macas J."/>
            <person name="Novak P."/>
            <person name="Neumann P."/>
        </authorList>
    </citation>
    <scope>NUCLEOTIDE SEQUENCE</scope>
</reference>
<feature type="domain" description="TmcB/TmcC TPR repeats" evidence="2">
    <location>
        <begin position="232"/>
        <end position="274"/>
    </location>
</feature>
<dbReference type="EMBL" id="CAMAPF010000028">
    <property type="protein sequence ID" value="CAH9075459.1"/>
    <property type="molecule type" value="Genomic_DNA"/>
</dbReference>
<protein>
    <recommendedName>
        <fullName evidence="2">TmcB/TmcC TPR repeats domain-containing protein</fullName>
    </recommendedName>
</protein>
<dbReference type="Gene3D" id="1.25.40.10">
    <property type="entry name" value="Tetratricopeptide repeat domain"/>
    <property type="match status" value="1"/>
</dbReference>
<feature type="region of interest" description="Disordered" evidence="1">
    <location>
        <begin position="330"/>
        <end position="365"/>
    </location>
</feature>
<evidence type="ECO:0000313" key="5">
    <source>
        <dbReference type="Proteomes" id="UP001152523"/>
    </source>
</evidence>
<dbReference type="AlphaFoldDB" id="A0AAV0CHL1"/>